<dbReference type="Proteomes" id="UP001159363">
    <property type="component" value="Chromosome 12"/>
</dbReference>
<dbReference type="EMBL" id="JARBHB010000013">
    <property type="protein sequence ID" value="KAJ8869918.1"/>
    <property type="molecule type" value="Genomic_DNA"/>
</dbReference>
<comment type="caution">
    <text evidence="1">The sequence shown here is derived from an EMBL/GenBank/DDBJ whole genome shotgun (WGS) entry which is preliminary data.</text>
</comment>
<name>A0ABQ9GBY6_9NEOP</name>
<reference evidence="1 2" key="1">
    <citation type="submission" date="2023-02" db="EMBL/GenBank/DDBJ databases">
        <title>LHISI_Scaffold_Assembly.</title>
        <authorList>
            <person name="Stuart O.P."/>
            <person name="Cleave R."/>
            <person name="Magrath M.J.L."/>
            <person name="Mikheyev A.S."/>
        </authorList>
    </citation>
    <scope>NUCLEOTIDE SEQUENCE [LARGE SCALE GENOMIC DNA]</scope>
    <source>
        <strain evidence="1">Daus_M_001</strain>
        <tissue evidence="1">Leg muscle</tissue>
    </source>
</reference>
<protein>
    <submittedName>
        <fullName evidence="1">Uncharacterized protein</fullName>
    </submittedName>
</protein>
<sequence length="348" mass="38731">MDLTASSTVLARHWSTAVGVDLSTSMVRRRLLRAGLFIRHALDDSEPISHLQRTIKQVPYYHVYSKTGYSLEQQPMNKHLSLQLFFPIMCSLASHQAESDSIPGRVIRFRKWESCRTMLSVGGSSRGSPVSPAPSFRRCSIFTSITLIGSQDLADNRWQHDLCRRRPATEHRFVVKTQMSRRWLQASDATRRAASHRSAVRTALRPGVTMHGRIGNQTLNSDKDLLRPRRTYRWLCCGSLVRAELLHRIGPGGKEEGLERKGGGGGGGIGGALAGPAAPLAADARINGANAAVTCSCPFATRRPAELLPWHAGSVYNFVRYMQDAYHNKRRKRVTSRPAFHRVGQPKT</sequence>
<accession>A0ABQ9GBY6</accession>
<evidence type="ECO:0000313" key="1">
    <source>
        <dbReference type="EMBL" id="KAJ8869918.1"/>
    </source>
</evidence>
<evidence type="ECO:0000313" key="2">
    <source>
        <dbReference type="Proteomes" id="UP001159363"/>
    </source>
</evidence>
<organism evidence="1 2">
    <name type="scientific">Dryococelus australis</name>
    <dbReference type="NCBI Taxonomy" id="614101"/>
    <lineage>
        <taxon>Eukaryota</taxon>
        <taxon>Metazoa</taxon>
        <taxon>Ecdysozoa</taxon>
        <taxon>Arthropoda</taxon>
        <taxon>Hexapoda</taxon>
        <taxon>Insecta</taxon>
        <taxon>Pterygota</taxon>
        <taxon>Neoptera</taxon>
        <taxon>Polyneoptera</taxon>
        <taxon>Phasmatodea</taxon>
        <taxon>Verophasmatodea</taxon>
        <taxon>Anareolatae</taxon>
        <taxon>Phasmatidae</taxon>
        <taxon>Eurycanthinae</taxon>
        <taxon>Dryococelus</taxon>
    </lineage>
</organism>
<keyword evidence="2" id="KW-1185">Reference proteome</keyword>
<gene>
    <name evidence="1" type="ORF">PR048_028927</name>
</gene>
<proteinExistence type="predicted"/>